<dbReference type="Gene3D" id="2.60.120.260">
    <property type="entry name" value="Galactose-binding domain-like"/>
    <property type="match status" value="1"/>
</dbReference>
<dbReference type="RefSeq" id="WP_139916934.1">
    <property type="nucleotide sequence ID" value="NZ_CBCSLE010000113.1"/>
</dbReference>
<evidence type="ECO:0000256" key="1">
    <source>
        <dbReference type="SAM" id="MobiDB-lite"/>
    </source>
</evidence>
<organism evidence="2 3">
    <name type="scientific">Corallococcus exiguus</name>
    <dbReference type="NCBI Taxonomy" id="83462"/>
    <lineage>
        <taxon>Bacteria</taxon>
        <taxon>Pseudomonadati</taxon>
        <taxon>Myxococcota</taxon>
        <taxon>Myxococcia</taxon>
        <taxon>Myxococcales</taxon>
        <taxon>Cystobacterineae</taxon>
        <taxon>Myxococcaceae</taxon>
        <taxon>Corallococcus</taxon>
    </lineage>
</organism>
<dbReference type="Gene3D" id="1.10.1130.10">
    <property type="entry name" value="Flavocytochrome C3, Chain A"/>
    <property type="match status" value="1"/>
</dbReference>
<dbReference type="EMBL" id="JAAAPK010000013">
    <property type="protein sequence ID" value="NBC45237.1"/>
    <property type="molecule type" value="Genomic_DNA"/>
</dbReference>
<evidence type="ECO:0008006" key="4">
    <source>
        <dbReference type="Google" id="ProtNLM"/>
    </source>
</evidence>
<feature type="region of interest" description="Disordered" evidence="1">
    <location>
        <begin position="906"/>
        <end position="927"/>
    </location>
</feature>
<protein>
    <recommendedName>
        <fullName evidence="4">Cytochrome c-552/4 domain-containing protein</fullName>
    </recommendedName>
</protein>
<dbReference type="AlphaFoldDB" id="A0A7X4YIW4"/>
<accession>A0A7X4YIW4</accession>
<dbReference type="InterPro" id="IPR036280">
    <property type="entry name" value="Multihaem_cyt_sf"/>
</dbReference>
<dbReference type="Proteomes" id="UP000537825">
    <property type="component" value="Unassembled WGS sequence"/>
</dbReference>
<keyword evidence="3" id="KW-1185">Reference proteome</keyword>
<comment type="caution">
    <text evidence="2">The sequence shown here is derived from an EMBL/GenBank/DDBJ whole genome shotgun (WGS) entry which is preliminary data.</text>
</comment>
<evidence type="ECO:0000313" key="2">
    <source>
        <dbReference type="EMBL" id="NBC45237.1"/>
    </source>
</evidence>
<dbReference type="SUPFAM" id="SSF48695">
    <property type="entry name" value="Multiheme cytochromes"/>
    <property type="match status" value="1"/>
</dbReference>
<reference evidence="2 3" key="1">
    <citation type="submission" date="2020-01" db="EMBL/GenBank/DDBJ databases">
        <title>The draft genome sequence of Corallococcus exiguus DSM 14696.</title>
        <authorList>
            <person name="Zhang X."/>
            <person name="Zhu H."/>
        </authorList>
    </citation>
    <scope>NUCLEOTIDE SEQUENCE [LARGE SCALE GENOMIC DNA]</scope>
    <source>
        <strain evidence="2 3">DSM 14696</strain>
    </source>
</reference>
<sequence>MKTRYARHVIVAAGVGLAIAAAVVVRSGAPKPAVLATSGSGGDGLVPPPYPVFPRGNALLTPLAESSDEAQAFLKFYSTQLGVQLPRIQSADLVKLPPRNLDIAHNGLNLGSQDFNSSLVCQSCHDSDWKAQGSDLPEMAFWQQPTVNSLWPSGGAGPMNLSANWSPFGDWSASIKALAGRDPVFLAQVETTRSLSPHQPYQVDQLCLRCHSPLAERQALANNAPFDHFTLYATPEGAPYKNPFPSASSAGSQYATYGALARDGLSCAVCHSMAPKEGQPWDGADYGFFYGSDGDLFGAGVSDRLVSAEEKKTQTPPSFPFTSSMNLHPGAILGPDFGLNAKPMAAAGVSLETAAHVDGHSYLRDSMVCGACHVVILPKVPTNYRPGMRISDASEGYERPASCDASQTTFDANGNFTKDPCVALAYEQTTYFEWLNSGYPDSKTTCQGCHMPLTSPSSPHDNRVYVAQYNDDLDPFYQGSPPPVAREYNRHTLLGINLFVHEMFQQFPDVLGLDFYLSQDSRIPPYLQSPDILNRTPNLVPNPGAEDGNTKGWSEQSAIAAVQKVTGDHGRSIHPSHGRYFFQLNPGSATLSIDLSRYQDALQKGGGKTTLLWGATAWCDQLSCGELVVRTFNAQGVAASTTPPLAVDPGQSRWQARQATMAVGADTRRLELNFTGRSGEVLLLDDLFLALRFPDGTVAPLTDARRNYVVAQNLLNAEQSILDLAYSTAQGSYNPRLPAVQVSLGNMSTDNGMLSVPVTLSNNAGHKFPSGAGFRRAFIQFEVLDASGKALWASGQPNAQGAICNGPCNANGDNILTSEFSSDPGQLQPHFQTLQRQDQVQIYEVRVMDDVKKVTSLELQQFKDLKDNRILPAGWKPPSLRKSGELQLGLDLYQLAQITMPLSAVQGTQPAIESDPDYPNDSHPQEAEGEDTLVYQVPLAEIPSWASIRVRLNYQSIPPGYLGARFKDALQGNQQPGPAMSRLIYMSSHLNTKTSLQSQTYGAAQPTEVMNNWSMVLGEARVTKR</sequence>
<name>A0A7X4YIW4_9BACT</name>
<proteinExistence type="predicted"/>
<gene>
    <name evidence="2" type="ORF">GTZ93_36105</name>
</gene>
<evidence type="ECO:0000313" key="3">
    <source>
        <dbReference type="Proteomes" id="UP000537825"/>
    </source>
</evidence>